<gene>
    <name evidence="1" type="ORF">ABHD89_001348</name>
</gene>
<protein>
    <submittedName>
        <fullName evidence="1">Uncharacterized protein</fullName>
    </submittedName>
</protein>
<keyword evidence="2" id="KW-1185">Reference proteome</keyword>
<reference evidence="1 2" key="1">
    <citation type="submission" date="2024-05" db="EMBL/GenBank/DDBJ databases">
        <title>Genomic Encyclopedia of Type Strains, Phase IV (KMG-IV): sequencing the most valuable type-strain genomes for metagenomic binning, comparative biology and taxonomic classification.</title>
        <authorList>
            <person name="Goeker M."/>
        </authorList>
    </citation>
    <scope>NUCLEOTIDE SEQUENCE [LARGE SCALE GENOMIC DNA]</scope>
    <source>
        <strain evidence="1 2">DSM 25286</strain>
    </source>
</reference>
<organism evidence="1 2">
    <name type="scientific">Salinicoccus halitifaciens</name>
    <dbReference type="NCBI Taxonomy" id="1073415"/>
    <lineage>
        <taxon>Bacteria</taxon>
        <taxon>Bacillati</taxon>
        <taxon>Bacillota</taxon>
        <taxon>Bacilli</taxon>
        <taxon>Bacillales</taxon>
        <taxon>Staphylococcaceae</taxon>
        <taxon>Salinicoccus</taxon>
    </lineage>
</organism>
<name>A0ABV2E9V5_9STAP</name>
<dbReference type="RefSeq" id="WP_354542472.1">
    <property type="nucleotide sequence ID" value="NZ_JBDZDV010000002.1"/>
</dbReference>
<dbReference type="Proteomes" id="UP001549019">
    <property type="component" value="Unassembled WGS sequence"/>
</dbReference>
<proteinExistence type="predicted"/>
<sequence length="79" mass="8965">MKNLESLLHYTVKSQEKAPHFQQIFSNKDLFSQILTLYLMRRGILSALVRNPLAVLGSTLRIESMISQLSVGLEFNVAD</sequence>
<evidence type="ECO:0000313" key="2">
    <source>
        <dbReference type="Proteomes" id="UP001549019"/>
    </source>
</evidence>
<comment type="caution">
    <text evidence="1">The sequence shown here is derived from an EMBL/GenBank/DDBJ whole genome shotgun (WGS) entry which is preliminary data.</text>
</comment>
<accession>A0ABV2E9V5</accession>
<dbReference type="EMBL" id="JBDZDV010000002">
    <property type="protein sequence ID" value="MET3110946.1"/>
    <property type="molecule type" value="Genomic_DNA"/>
</dbReference>
<evidence type="ECO:0000313" key="1">
    <source>
        <dbReference type="EMBL" id="MET3110946.1"/>
    </source>
</evidence>